<dbReference type="InterPro" id="IPR003488">
    <property type="entry name" value="DprA"/>
</dbReference>
<dbReference type="SUPFAM" id="SSF102405">
    <property type="entry name" value="MCP/YpsA-like"/>
    <property type="match status" value="1"/>
</dbReference>
<name>A0ABW6S0H9_9NOCA</name>
<evidence type="ECO:0000256" key="1">
    <source>
        <dbReference type="ARBA" id="ARBA00006525"/>
    </source>
</evidence>
<dbReference type="Pfam" id="PF02481">
    <property type="entry name" value="DNA_processg_A"/>
    <property type="match status" value="1"/>
</dbReference>
<dbReference type="Proteomes" id="UP001601992">
    <property type="component" value="Unassembled WGS sequence"/>
</dbReference>
<proteinExistence type="inferred from homology"/>
<dbReference type="Gene3D" id="3.40.50.450">
    <property type="match status" value="1"/>
</dbReference>
<organism evidence="3 4">
    <name type="scientific">Nocardia jiangxiensis</name>
    <dbReference type="NCBI Taxonomy" id="282685"/>
    <lineage>
        <taxon>Bacteria</taxon>
        <taxon>Bacillati</taxon>
        <taxon>Actinomycetota</taxon>
        <taxon>Actinomycetes</taxon>
        <taxon>Mycobacteriales</taxon>
        <taxon>Nocardiaceae</taxon>
        <taxon>Nocardia</taxon>
    </lineage>
</organism>
<dbReference type="PANTHER" id="PTHR43022:SF1">
    <property type="entry name" value="PROTEIN SMF"/>
    <property type="match status" value="1"/>
</dbReference>
<keyword evidence="4" id="KW-1185">Reference proteome</keyword>
<sequence length="312" mass="32677">MNEASLRAWAVLSRAAMGPNPLLLAVAEELGPAQATERLLAGELPTDVDTTELELASADVAQRDLEALSEVGGWLLTRDHPSWHDVLAAAGEPHRAGPDRAYSPPLALWVRGTVPVLTRERRPIAIIGARCSTSYGEQVAARIAGVLTERGWPVISTGGFGIDSQVMQAVMDCGGAPMLMQPCGVERPYPSMHRGLINRAADLGMVISEFPPGTPLATSRLRATSRLLAALSSAVVVVEAGLRSNAHDVAAWARGLGRPVFAVPGPVTSAASAGCHRLIQSGATSLITSAEDIFTRLCPLPGDAPPGSRAEQ</sequence>
<dbReference type="InterPro" id="IPR057666">
    <property type="entry name" value="DrpA_SLOG"/>
</dbReference>
<comment type="caution">
    <text evidence="3">The sequence shown here is derived from an EMBL/GenBank/DDBJ whole genome shotgun (WGS) entry which is preliminary data.</text>
</comment>
<protein>
    <submittedName>
        <fullName evidence="3">DNA-processing protein DprA</fullName>
    </submittedName>
</protein>
<accession>A0ABW6S0H9</accession>
<reference evidence="3 4" key="1">
    <citation type="submission" date="2024-10" db="EMBL/GenBank/DDBJ databases">
        <title>The Natural Products Discovery Center: Release of the First 8490 Sequenced Strains for Exploring Actinobacteria Biosynthetic Diversity.</title>
        <authorList>
            <person name="Kalkreuter E."/>
            <person name="Kautsar S.A."/>
            <person name="Yang D."/>
            <person name="Bader C.D."/>
            <person name="Teijaro C.N."/>
            <person name="Fluegel L."/>
            <person name="Davis C.M."/>
            <person name="Simpson J.R."/>
            <person name="Lauterbach L."/>
            <person name="Steele A.D."/>
            <person name="Gui C."/>
            <person name="Meng S."/>
            <person name="Li G."/>
            <person name="Viehrig K."/>
            <person name="Ye F."/>
            <person name="Su P."/>
            <person name="Kiefer A.F."/>
            <person name="Nichols A."/>
            <person name="Cepeda A.J."/>
            <person name="Yan W."/>
            <person name="Fan B."/>
            <person name="Jiang Y."/>
            <person name="Adhikari A."/>
            <person name="Zheng C.-J."/>
            <person name="Schuster L."/>
            <person name="Cowan T.M."/>
            <person name="Smanski M.J."/>
            <person name="Chevrette M.G."/>
            <person name="De Carvalho L.P.S."/>
            <person name="Shen B."/>
        </authorList>
    </citation>
    <scope>NUCLEOTIDE SEQUENCE [LARGE SCALE GENOMIC DNA]</scope>
    <source>
        <strain evidence="3 4">NPDC002593</strain>
    </source>
</reference>
<gene>
    <name evidence="3" type="ORF">ACFYXQ_15640</name>
</gene>
<evidence type="ECO:0000313" key="4">
    <source>
        <dbReference type="Proteomes" id="UP001601992"/>
    </source>
</evidence>
<dbReference type="EMBL" id="JBIAQY010000004">
    <property type="protein sequence ID" value="MFF3569204.1"/>
    <property type="molecule type" value="Genomic_DNA"/>
</dbReference>
<evidence type="ECO:0000313" key="3">
    <source>
        <dbReference type="EMBL" id="MFF3569204.1"/>
    </source>
</evidence>
<comment type="similarity">
    <text evidence="1">Belongs to the DprA/Smf family.</text>
</comment>
<dbReference type="PANTHER" id="PTHR43022">
    <property type="entry name" value="PROTEIN SMF"/>
    <property type="match status" value="1"/>
</dbReference>
<feature type="domain" description="Smf/DprA SLOG" evidence="2">
    <location>
        <begin position="100"/>
        <end position="296"/>
    </location>
</feature>
<dbReference type="RefSeq" id="WP_387403969.1">
    <property type="nucleotide sequence ID" value="NZ_JBIAQY010000004.1"/>
</dbReference>
<evidence type="ECO:0000259" key="2">
    <source>
        <dbReference type="Pfam" id="PF02481"/>
    </source>
</evidence>